<proteinExistence type="predicted"/>
<name>A0ABD1XZK0_9MARC</name>
<comment type="caution">
    <text evidence="1">The sequence shown here is derived from an EMBL/GenBank/DDBJ whole genome shotgun (WGS) entry which is preliminary data.</text>
</comment>
<evidence type="ECO:0000313" key="1">
    <source>
        <dbReference type="EMBL" id="KAL2612943.1"/>
    </source>
</evidence>
<dbReference type="AlphaFoldDB" id="A0ABD1XZK0"/>
<evidence type="ECO:0000313" key="2">
    <source>
        <dbReference type="Proteomes" id="UP001605036"/>
    </source>
</evidence>
<organism evidence="1 2">
    <name type="scientific">Riccia fluitans</name>
    <dbReference type="NCBI Taxonomy" id="41844"/>
    <lineage>
        <taxon>Eukaryota</taxon>
        <taxon>Viridiplantae</taxon>
        <taxon>Streptophyta</taxon>
        <taxon>Embryophyta</taxon>
        <taxon>Marchantiophyta</taxon>
        <taxon>Marchantiopsida</taxon>
        <taxon>Marchantiidae</taxon>
        <taxon>Marchantiales</taxon>
        <taxon>Ricciaceae</taxon>
        <taxon>Riccia</taxon>
    </lineage>
</organism>
<dbReference type="EMBL" id="JBHFFA010000007">
    <property type="protein sequence ID" value="KAL2612943.1"/>
    <property type="molecule type" value="Genomic_DNA"/>
</dbReference>
<sequence>MEKEKLRWRKTFNRWLLRGIKLQEADEKCLFADTAFRCPASGARAGKPQQVKWHDATISSRSRLKFRGMTSECMYKDMENGETAVCTAASSEISPLHKLSLKLEVRSC</sequence>
<protein>
    <recommendedName>
        <fullName evidence="3">Ribosomal protein S14</fullName>
    </recommendedName>
</protein>
<evidence type="ECO:0008006" key="3">
    <source>
        <dbReference type="Google" id="ProtNLM"/>
    </source>
</evidence>
<accession>A0ABD1XZK0</accession>
<reference evidence="1 2" key="1">
    <citation type="submission" date="2024-09" db="EMBL/GenBank/DDBJ databases">
        <title>Chromosome-scale assembly of Riccia fluitans.</title>
        <authorList>
            <person name="Paukszto L."/>
            <person name="Sawicki J."/>
            <person name="Karawczyk K."/>
            <person name="Piernik-Szablinska J."/>
            <person name="Szczecinska M."/>
            <person name="Mazdziarz M."/>
        </authorList>
    </citation>
    <scope>NUCLEOTIDE SEQUENCE [LARGE SCALE GENOMIC DNA]</scope>
    <source>
        <strain evidence="1">Rf_01</strain>
        <tissue evidence="1">Aerial parts of the thallus</tissue>
    </source>
</reference>
<keyword evidence="2" id="KW-1185">Reference proteome</keyword>
<gene>
    <name evidence="1" type="ORF">R1flu_024635</name>
</gene>
<dbReference type="Proteomes" id="UP001605036">
    <property type="component" value="Unassembled WGS sequence"/>
</dbReference>